<dbReference type="PROSITE" id="PS01124">
    <property type="entry name" value="HTH_ARAC_FAMILY_2"/>
    <property type="match status" value="1"/>
</dbReference>
<dbReference type="STRING" id="152573.SAMN04488051_10876"/>
<dbReference type="EMBL" id="FNRM01000008">
    <property type="protein sequence ID" value="SEA89957.1"/>
    <property type="molecule type" value="Genomic_DNA"/>
</dbReference>
<feature type="domain" description="HTH araC/xylS-type" evidence="4">
    <location>
        <begin position="223"/>
        <end position="321"/>
    </location>
</feature>
<dbReference type="Pfam" id="PF12625">
    <property type="entry name" value="Arabinose_bd"/>
    <property type="match status" value="1"/>
</dbReference>
<dbReference type="PANTHER" id="PTHR47894:SF1">
    <property type="entry name" value="HTH-TYPE TRANSCRIPTIONAL REGULATOR VQSM"/>
    <property type="match status" value="1"/>
</dbReference>
<dbReference type="Proteomes" id="UP000198773">
    <property type="component" value="Unassembled WGS sequence"/>
</dbReference>
<dbReference type="InterPro" id="IPR020449">
    <property type="entry name" value="Tscrpt_reg_AraC-type_HTH"/>
</dbReference>
<dbReference type="InterPro" id="IPR018060">
    <property type="entry name" value="HTH_AraC"/>
</dbReference>
<name>A0A1H4EYU4_ALKAM</name>
<dbReference type="PANTHER" id="PTHR47894">
    <property type="entry name" value="HTH-TYPE TRANSCRIPTIONAL REGULATOR GADX"/>
    <property type="match status" value="1"/>
</dbReference>
<dbReference type="RefSeq" id="WP_091344294.1">
    <property type="nucleotide sequence ID" value="NZ_FNRM01000008.1"/>
</dbReference>
<dbReference type="PRINTS" id="PR00032">
    <property type="entry name" value="HTHARAC"/>
</dbReference>
<dbReference type="GO" id="GO:0003700">
    <property type="term" value="F:DNA-binding transcription factor activity"/>
    <property type="evidence" value="ECO:0007669"/>
    <property type="project" value="InterPro"/>
</dbReference>
<reference evidence="5 6" key="1">
    <citation type="submission" date="2016-10" db="EMBL/GenBank/DDBJ databases">
        <authorList>
            <person name="de Groot N.N."/>
        </authorList>
    </citation>
    <scope>NUCLEOTIDE SEQUENCE [LARGE SCALE GENOMIC DNA]</scope>
    <source>
        <strain evidence="5 6">CGMCC 1.3430</strain>
    </source>
</reference>
<gene>
    <name evidence="5" type="ORF">SAMN04488051_10876</name>
</gene>
<dbReference type="OrthoDB" id="5582699at2"/>
<evidence type="ECO:0000313" key="6">
    <source>
        <dbReference type="Proteomes" id="UP000198773"/>
    </source>
</evidence>
<dbReference type="SUPFAM" id="SSF46689">
    <property type="entry name" value="Homeodomain-like"/>
    <property type="match status" value="1"/>
</dbReference>
<organism evidence="5 6">
    <name type="scientific">Alkalimonas amylolytica</name>
    <dbReference type="NCBI Taxonomy" id="152573"/>
    <lineage>
        <taxon>Bacteria</taxon>
        <taxon>Pseudomonadati</taxon>
        <taxon>Pseudomonadota</taxon>
        <taxon>Gammaproteobacteria</taxon>
        <taxon>Alkalimonas</taxon>
    </lineage>
</organism>
<keyword evidence="2 5" id="KW-0238">DNA-binding</keyword>
<evidence type="ECO:0000256" key="2">
    <source>
        <dbReference type="ARBA" id="ARBA00023125"/>
    </source>
</evidence>
<dbReference type="Gene3D" id="1.10.10.60">
    <property type="entry name" value="Homeodomain-like"/>
    <property type="match status" value="1"/>
</dbReference>
<evidence type="ECO:0000313" key="5">
    <source>
        <dbReference type="EMBL" id="SEA89957.1"/>
    </source>
</evidence>
<keyword evidence="6" id="KW-1185">Reference proteome</keyword>
<accession>A0A1H4EYU4</accession>
<dbReference type="Pfam" id="PF12833">
    <property type="entry name" value="HTH_18"/>
    <property type="match status" value="1"/>
</dbReference>
<dbReference type="AlphaFoldDB" id="A0A1H4EYU4"/>
<dbReference type="GO" id="GO:0000976">
    <property type="term" value="F:transcription cis-regulatory region binding"/>
    <property type="evidence" value="ECO:0007669"/>
    <property type="project" value="TreeGrafter"/>
</dbReference>
<dbReference type="GO" id="GO:0005829">
    <property type="term" value="C:cytosol"/>
    <property type="evidence" value="ECO:0007669"/>
    <property type="project" value="TreeGrafter"/>
</dbReference>
<proteinExistence type="predicted"/>
<dbReference type="InterPro" id="IPR009057">
    <property type="entry name" value="Homeodomain-like_sf"/>
</dbReference>
<dbReference type="SMART" id="SM00342">
    <property type="entry name" value="HTH_ARAC"/>
    <property type="match status" value="1"/>
</dbReference>
<evidence type="ECO:0000256" key="1">
    <source>
        <dbReference type="ARBA" id="ARBA00023015"/>
    </source>
</evidence>
<evidence type="ECO:0000256" key="3">
    <source>
        <dbReference type="ARBA" id="ARBA00023163"/>
    </source>
</evidence>
<dbReference type="InterPro" id="IPR032687">
    <property type="entry name" value="AraC-type_N"/>
</dbReference>
<protein>
    <submittedName>
        <fullName evidence="5">AraC-type DNA-binding protein</fullName>
    </submittedName>
</protein>
<sequence>MLTTSSWWLKNMAETFLWLGLPARDLFEQANIPFRTLENASNRYPQDNVTQLWKLAEQASKDVSIGLKAGNNLSISTIPVVGFALLECQNAEAAMELLIRYQKAIGDTSSVKLLASSSSQAQLLFELNADGRPLSRHSYEAAMAFSIKLARTISGHEWAPLQVQLMSAQPDEQTAQLHRTIFHCDVLYNQSNYSLMFTREINTRQTRAYLHQAQNSDHRPLTRLIQLMLEESLPSGEVKREFFAKRLHISEKTLQRKLQGEGSCFTDLVDEVRKARSAALLTASHLSITEIAFLCGFSELSAFHHAFKRWFQQTPGQYRQQNANRAD</sequence>
<keyword evidence="1" id="KW-0805">Transcription regulation</keyword>
<evidence type="ECO:0000259" key="4">
    <source>
        <dbReference type="PROSITE" id="PS01124"/>
    </source>
</evidence>
<keyword evidence="3" id="KW-0804">Transcription</keyword>